<dbReference type="RefSeq" id="WP_344309123.1">
    <property type="nucleotide sequence ID" value="NZ_BAAANO010000017.1"/>
</dbReference>
<evidence type="ECO:0000259" key="2">
    <source>
        <dbReference type="Pfam" id="PF00326"/>
    </source>
</evidence>
<dbReference type="Gene3D" id="3.40.50.1820">
    <property type="entry name" value="alpha/beta hydrolase"/>
    <property type="match status" value="1"/>
</dbReference>
<dbReference type="SUPFAM" id="SSF53474">
    <property type="entry name" value="alpha/beta-Hydrolases"/>
    <property type="match status" value="1"/>
</dbReference>
<evidence type="ECO:0000256" key="1">
    <source>
        <dbReference type="ARBA" id="ARBA00022801"/>
    </source>
</evidence>
<sequence length="654" mass="69021">MKPESIELLVSASNPLVTDGTVLAELSRPHLDTNSYLSQVFAFGEDGAPARVSHGWNDSHLDTAGGVFGLLRKGTEGAPQLHVGAHPGAVRRVSDQHLGVTEFALAPSGTEAVFVSRVPEEGRYGTDPLVPATAEAPRRFGRAVSFSNGVGWTLDRPATLFRVDLTEPGLAATGLLGGEDVPEAVALPHPGRDVRDPQYSPSGSVLSVVAAYPVDDAVLDLRATVWIVGEAEASPLELGEVTVRSHVWADDDTLVFLGAALPSGRTDFVAQLGGLFVHDRRTGTTRRLTSDVDVDLAGNLVVRDGIAYMTLVDDGAERIVRIPLDVSTGGAGALAYADLDILSPADHVVTGFALDSGRLVYTAVTPTTPGAVYALSATGDAAAAPALLADPGAPENAVLPQPVSAPTPLGDVHGWVAIPHGEGPFPVVLNIHGGPFAQYTHGFFDETQVLTAAGFAVVYSNPRGSAGRGHAWGKAVQGDFADPAAADVLAVLEAALAAHPELDGERLGVQGGSYGGYLTSMIIGADHRFRAAIVERGYLVPDSFVGTSDIGRYFSEQYTGTDTDNIRRQSPLERARSTRTTTLVMHSELDFRCPLEQAQQYFAALQRAGVTAEMLVFPGENHELSRSGQPRHRVQRFEAMLDWWTTHLAPAAGA</sequence>
<dbReference type="PANTHER" id="PTHR42776:SF27">
    <property type="entry name" value="DIPEPTIDYL PEPTIDASE FAMILY MEMBER 6"/>
    <property type="match status" value="1"/>
</dbReference>
<dbReference type="Pfam" id="PF00326">
    <property type="entry name" value="Peptidase_S9"/>
    <property type="match status" value="1"/>
</dbReference>
<dbReference type="PANTHER" id="PTHR42776">
    <property type="entry name" value="SERINE PEPTIDASE S9 FAMILY MEMBER"/>
    <property type="match status" value="1"/>
</dbReference>
<feature type="domain" description="Peptidase S9 prolyl oligopeptidase catalytic" evidence="2">
    <location>
        <begin position="443"/>
        <end position="649"/>
    </location>
</feature>
<organism evidence="3 4">
    <name type="scientific">Brevibacterium samyangense</name>
    <dbReference type="NCBI Taxonomy" id="366888"/>
    <lineage>
        <taxon>Bacteria</taxon>
        <taxon>Bacillati</taxon>
        <taxon>Actinomycetota</taxon>
        <taxon>Actinomycetes</taxon>
        <taxon>Micrococcales</taxon>
        <taxon>Brevibacteriaceae</taxon>
        <taxon>Brevibacterium</taxon>
    </lineage>
</organism>
<reference evidence="4" key="1">
    <citation type="journal article" date="2019" name="Int. J. Syst. Evol. Microbiol.">
        <title>The Global Catalogue of Microorganisms (GCM) 10K type strain sequencing project: providing services to taxonomists for standard genome sequencing and annotation.</title>
        <authorList>
            <consortium name="The Broad Institute Genomics Platform"/>
            <consortium name="The Broad Institute Genome Sequencing Center for Infectious Disease"/>
            <person name="Wu L."/>
            <person name="Ma J."/>
        </authorList>
    </citation>
    <scope>NUCLEOTIDE SEQUENCE [LARGE SCALE GENOMIC DNA]</scope>
    <source>
        <strain evidence="4">JCM 14546</strain>
    </source>
</reference>
<dbReference type="InterPro" id="IPR029058">
    <property type="entry name" value="AB_hydrolase_fold"/>
</dbReference>
<keyword evidence="1" id="KW-0378">Hydrolase</keyword>
<keyword evidence="4" id="KW-1185">Reference proteome</keyword>
<evidence type="ECO:0000313" key="4">
    <source>
        <dbReference type="Proteomes" id="UP001500755"/>
    </source>
</evidence>
<comment type="caution">
    <text evidence="3">The sequence shown here is derived from an EMBL/GenBank/DDBJ whole genome shotgun (WGS) entry which is preliminary data.</text>
</comment>
<dbReference type="Proteomes" id="UP001500755">
    <property type="component" value="Unassembled WGS sequence"/>
</dbReference>
<evidence type="ECO:0000313" key="3">
    <source>
        <dbReference type="EMBL" id="GAA2008703.1"/>
    </source>
</evidence>
<dbReference type="SUPFAM" id="SSF82171">
    <property type="entry name" value="DPP6 N-terminal domain-like"/>
    <property type="match status" value="1"/>
</dbReference>
<proteinExistence type="predicted"/>
<protein>
    <submittedName>
        <fullName evidence="3">S9 family peptidase</fullName>
    </submittedName>
</protein>
<accession>A0ABP5EUW3</accession>
<name>A0ABP5EUW3_9MICO</name>
<dbReference type="EMBL" id="BAAANO010000017">
    <property type="protein sequence ID" value="GAA2008703.1"/>
    <property type="molecule type" value="Genomic_DNA"/>
</dbReference>
<gene>
    <name evidence="3" type="ORF">GCM10009755_19030</name>
</gene>
<dbReference type="InterPro" id="IPR001375">
    <property type="entry name" value="Peptidase_S9_cat"/>
</dbReference>